<organism evidence="10 11">
    <name type="scientific">Stanieria cyanosphaera (strain ATCC 29371 / PCC 7437)</name>
    <dbReference type="NCBI Taxonomy" id="111780"/>
    <lineage>
        <taxon>Bacteria</taxon>
        <taxon>Bacillati</taxon>
        <taxon>Cyanobacteriota</taxon>
        <taxon>Cyanophyceae</taxon>
        <taxon>Pleurocapsales</taxon>
        <taxon>Dermocarpellaceae</taxon>
        <taxon>Stanieria</taxon>
    </lineage>
</organism>
<evidence type="ECO:0000313" key="10">
    <source>
        <dbReference type="EMBL" id="AFZ35388.1"/>
    </source>
</evidence>
<keyword evidence="3" id="KW-0479">Metal-binding</keyword>
<accession>K9XS78</accession>
<dbReference type="GO" id="GO:0003677">
    <property type="term" value="F:DNA binding"/>
    <property type="evidence" value="ECO:0007669"/>
    <property type="project" value="UniProtKB-KW"/>
</dbReference>
<gene>
    <name evidence="10" type="ordered locus">Sta7437_1830</name>
</gene>
<dbReference type="GO" id="GO:0046872">
    <property type="term" value="F:metal ion binding"/>
    <property type="evidence" value="ECO:0007669"/>
    <property type="project" value="UniProtKB-KW"/>
</dbReference>
<keyword evidence="11" id="KW-1185">Reference proteome</keyword>
<dbReference type="HOGENOM" id="CLU_032903_0_1_3"/>
<dbReference type="Pfam" id="PF01385">
    <property type="entry name" value="OrfB_IS605"/>
    <property type="match status" value="1"/>
</dbReference>
<evidence type="ECO:0000256" key="5">
    <source>
        <dbReference type="ARBA" id="ARBA00023125"/>
    </source>
</evidence>
<sequence>MLNFTYEYKLIPTKSQIAEIERTLGICKSVWNYALAERKDWVNFRKCLVNACSLEKEYIIPADTKFPNYHVQAKALTKARANNSELKSVNAQLLQQVLRTLDRAWEDIRKRNFGFPRFKNAVRMRSFIFPQFKSNPVKGNKIKLPQLGWVKFRKSREIPEGFQVKQARVVRRATGYYLMLSIQLDVNVVNPIPHGHALGIDIGLDKYLATSDGELINRPKFFNSLHRKLKLLQRRLRNKQKRSNNRFRLNRRIAKIHEKIAATRKDFHFKLAHKLCEQAGMIFVEDIDFKSWAKGMLRKHTLDASFGQFFQILQYVAWKTDTYFLEVDKNYTSQICPNCETKGGKKLLSERTHNCPACGYTTNRDVAAAQVIRNKGLVAVGQPVNQNACGDVSSGG</sequence>
<dbReference type="STRING" id="111780.Sta7437_1830"/>
<feature type="domain" description="Transposase putative helix-turn-helix" evidence="9">
    <location>
        <begin position="1"/>
        <end position="43"/>
    </location>
</feature>
<dbReference type="InterPro" id="IPR010095">
    <property type="entry name" value="Cas12f1-like_TNB"/>
</dbReference>
<dbReference type="GO" id="GO:0006310">
    <property type="term" value="P:DNA recombination"/>
    <property type="evidence" value="ECO:0007669"/>
    <property type="project" value="UniProtKB-KW"/>
</dbReference>
<dbReference type="Pfam" id="PF07282">
    <property type="entry name" value="Cas12f1-like_TNB"/>
    <property type="match status" value="1"/>
</dbReference>
<evidence type="ECO:0000259" key="8">
    <source>
        <dbReference type="Pfam" id="PF07282"/>
    </source>
</evidence>
<evidence type="ECO:0000259" key="7">
    <source>
        <dbReference type="Pfam" id="PF01385"/>
    </source>
</evidence>
<evidence type="ECO:0000313" key="11">
    <source>
        <dbReference type="Proteomes" id="UP000010473"/>
    </source>
</evidence>
<dbReference type="RefSeq" id="WP_015193059.1">
    <property type="nucleotide sequence ID" value="NC_019748.1"/>
</dbReference>
<dbReference type="Pfam" id="PF12323">
    <property type="entry name" value="HTH_OrfB_IS605"/>
    <property type="match status" value="1"/>
</dbReference>
<evidence type="ECO:0000256" key="2">
    <source>
        <dbReference type="ARBA" id="ARBA00022578"/>
    </source>
</evidence>
<keyword evidence="6" id="KW-0233">DNA recombination</keyword>
<dbReference type="OrthoDB" id="459009at2"/>
<dbReference type="PATRIC" id="fig|111780.3.peg.1913"/>
<evidence type="ECO:0000256" key="4">
    <source>
        <dbReference type="ARBA" id="ARBA00022833"/>
    </source>
</evidence>
<proteinExistence type="inferred from homology"/>
<evidence type="ECO:0000256" key="3">
    <source>
        <dbReference type="ARBA" id="ARBA00022723"/>
    </source>
</evidence>
<dbReference type="eggNOG" id="COG0675">
    <property type="taxonomic scope" value="Bacteria"/>
</dbReference>
<evidence type="ECO:0000256" key="1">
    <source>
        <dbReference type="ARBA" id="ARBA00008761"/>
    </source>
</evidence>
<comment type="similarity">
    <text evidence="1">In the C-terminal section; belongs to the transposase 35 family.</text>
</comment>
<feature type="domain" description="Probable transposase IS891/IS1136/IS1341" evidence="7">
    <location>
        <begin position="190"/>
        <end position="290"/>
    </location>
</feature>
<dbReference type="EMBL" id="CP003653">
    <property type="protein sequence ID" value="AFZ35388.1"/>
    <property type="molecule type" value="Genomic_DNA"/>
</dbReference>
<keyword evidence="2" id="KW-0815">Transposition</keyword>
<dbReference type="InterPro" id="IPR001959">
    <property type="entry name" value="Transposase"/>
</dbReference>
<name>K9XS78_STAC7</name>
<keyword evidence="5" id="KW-0238">DNA-binding</keyword>
<keyword evidence="4" id="KW-0862">Zinc</keyword>
<dbReference type="GO" id="GO:0032196">
    <property type="term" value="P:transposition"/>
    <property type="evidence" value="ECO:0007669"/>
    <property type="project" value="UniProtKB-KW"/>
</dbReference>
<feature type="domain" description="Cas12f1-like TNB" evidence="8">
    <location>
        <begin position="306"/>
        <end position="372"/>
    </location>
</feature>
<dbReference type="NCBIfam" id="NF040570">
    <property type="entry name" value="guided_TnpB"/>
    <property type="match status" value="1"/>
</dbReference>
<dbReference type="AlphaFoldDB" id="K9XS78"/>
<dbReference type="InterPro" id="IPR021027">
    <property type="entry name" value="Transposase_put_HTH"/>
</dbReference>
<reference evidence="11" key="1">
    <citation type="journal article" date="2013" name="Proc. Natl. Acad. Sci. U.S.A.">
        <title>Improving the coverage of the cyanobacterial phylum using diversity-driven genome sequencing.</title>
        <authorList>
            <person name="Shih P.M."/>
            <person name="Wu D."/>
            <person name="Latifi A."/>
            <person name="Axen S.D."/>
            <person name="Fewer D.P."/>
            <person name="Talla E."/>
            <person name="Calteau A."/>
            <person name="Cai F."/>
            <person name="Tandeau de Marsac N."/>
            <person name="Rippka R."/>
            <person name="Herdman M."/>
            <person name="Sivonen K."/>
            <person name="Coursin T."/>
            <person name="Laurent T."/>
            <person name="Goodwin L."/>
            <person name="Nolan M."/>
            <person name="Davenport K.W."/>
            <person name="Han C.S."/>
            <person name="Rubin E.M."/>
            <person name="Eisen J.A."/>
            <person name="Woyke T."/>
            <person name="Gugger M."/>
            <person name="Kerfeld C.A."/>
        </authorList>
    </citation>
    <scope>NUCLEOTIDE SEQUENCE [LARGE SCALE GENOMIC DNA]</scope>
    <source>
        <strain evidence="11">ATCC 29371 / PCC 7437</strain>
    </source>
</reference>
<dbReference type="KEGG" id="scs:Sta7437_1830"/>
<evidence type="ECO:0000256" key="6">
    <source>
        <dbReference type="ARBA" id="ARBA00023172"/>
    </source>
</evidence>
<protein>
    <submittedName>
        <fullName evidence="10">Transposase IS891/IS1136/IS1341 family</fullName>
    </submittedName>
</protein>
<evidence type="ECO:0000259" key="9">
    <source>
        <dbReference type="Pfam" id="PF12323"/>
    </source>
</evidence>
<dbReference type="Proteomes" id="UP000010473">
    <property type="component" value="Chromosome"/>
</dbReference>